<comment type="similarity">
    <text evidence="2">Belongs to the binding-protein-dependent transport system permease family. FecCD subfamily.</text>
</comment>
<feature type="transmembrane region" description="Helical" evidence="8">
    <location>
        <begin position="28"/>
        <end position="50"/>
    </location>
</feature>
<reference evidence="9 10" key="1">
    <citation type="submission" date="2023-06" db="EMBL/GenBank/DDBJ databases">
        <title>Sporosarcina sp. nov., isolated from Korean tranditional fermented seafood 'Jeotgal'.</title>
        <authorList>
            <person name="Yang A.I."/>
            <person name="Shin N.-R."/>
        </authorList>
    </citation>
    <scope>NUCLEOTIDE SEQUENCE [LARGE SCALE GENOMIC DNA]</scope>
    <source>
        <strain evidence="9 10">T2O-4</strain>
    </source>
</reference>
<dbReference type="PANTHER" id="PTHR30472">
    <property type="entry name" value="FERRIC ENTEROBACTIN TRANSPORT SYSTEM PERMEASE PROTEIN"/>
    <property type="match status" value="1"/>
</dbReference>
<dbReference type="Proteomes" id="UP001303902">
    <property type="component" value="Chromosome"/>
</dbReference>
<evidence type="ECO:0000256" key="8">
    <source>
        <dbReference type="SAM" id="Phobius"/>
    </source>
</evidence>
<accession>A0ABZ0L8F2</accession>
<evidence type="ECO:0000313" key="10">
    <source>
        <dbReference type="Proteomes" id="UP001303902"/>
    </source>
</evidence>
<feature type="transmembrane region" description="Helical" evidence="8">
    <location>
        <begin position="142"/>
        <end position="162"/>
    </location>
</feature>
<dbReference type="Pfam" id="PF01032">
    <property type="entry name" value="FecCD"/>
    <property type="match status" value="1"/>
</dbReference>
<dbReference type="CDD" id="cd06550">
    <property type="entry name" value="TM_ABC_iron-siderophores_like"/>
    <property type="match status" value="1"/>
</dbReference>
<feature type="transmembrane region" description="Helical" evidence="8">
    <location>
        <begin position="305"/>
        <end position="325"/>
    </location>
</feature>
<evidence type="ECO:0000256" key="3">
    <source>
        <dbReference type="ARBA" id="ARBA00022448"/>
    </source>
</evidence>
<dbReference type="Gene3D" id="1.10.3470.10">
    <property type="entry name" value="ABC transporter involved in vitamin B12 uptake, BtuC"/>
    <property type="match status" value="1"/>
</dbReference>
<feature type="transmembrane region" description="Helical" evidence="8">
    <location>
        <begin position="84"/>
        <end position="104"/>
    </location>
</feature>
<sequence>MRNVDHIQLDALEKEVLSTSFRLTLTRISVLVGMLFLAVVAGVSLGPVVIPFSDTVGMIAKAIGFPVNTEYTVQHWIIVTEVRLPRVIVGGLVGGALGVAGTAMQGLFRNPLVEPGYVGVSSGAALGAVCAIFFGWTAINSWLLPISAFVGAIIAMTTMLAVWRASRQRNVATLLLLGIGINAFFSALMNIMVATSKNEQELRSIVYWLQGGLEARTWDHVGLIAIPIVLGAIGLSLFGRELNVMLLGEDHAKSAGVNIRFMRNSVLALTALITGAAVAVSGIIGFVGLVVPHIIRIIAGPDHRFLLPASALGGAVFLILADIVSRMVMQPVTLQVGVICAIIGAPLFIFLIFRSNKGVRV</sequence>
<comment type="subcellular location">
    <subcellularLocation>
        <location evidence="1">Cell membrane</location>
        <topology evidence="1">Multi-pass membrane protein</topology>
    </subcellularLocation>
</comment>
<protein>
    <submittedName>
        <fullName evidence="9">Iron ABC transporter permease</fullName>
    </submittedName>
</protein>
<dbReference type="RefSeq" id="WP_317969061.1">
    <property type="nucleotide sequence ID" value="NZ_CP129118.1"/>
</dbReference>
<keyword evidence="3" id="KW-0813">Transport</keyword>
<evidence type="ECO:0000256" key="6">
    <source>
        <dbReference type="ARBA" id="ARBA00022989"/>
    </source>
</evidence>
<evidence type="ECO:0000256" key="4">
    <source>
        <dbReference type="ARBA" id="ARBA00022475"/>
    </source>
</evidence>
<evidence type="ECO:0000256" key="2">
    <source>
        <dbReference type="ARBA" id="ARBA00007935"/>
    </source>
</evidence>
<proteinExistence type="inferred from homology"/>
<name>A0ABZ0L8F2_9BACL</name>
<dbReference type="EMBL" id="CP129118">
    <property type="protein sequence ID" value="WOV88228.1"/>
    <property type="molecule type" value="Genomic_DNA"/>
</dbReference>
<keyword evidence="7 8" id="KW-0472">Membrane</keyword>
<gene>
    <name evidence="9" type="ORF">QWT69_03640</name>
</gene>
<evidence type="ECO:0000256" key="1">
    <source>
        <dbReference type="ARBA" id="ARBA00004651"/>
    </source>
</evidence>
<feature type="transmembrane region" description="Helical" evidence="8">
    <location>
        <begin position="266"/>
        <end position="299"/>
    </location>
</feature>
<feature type="transmembrane region" description="Helical" evidence="8">
    <location>
        <begin position="332"/>
        <end position="353"/>
    </location>
</feature>
<evidence type="ECO:0000256" key="5">
    <source>
        <dbReference type="ARBA" id="ARBA00022692"/>
    </source>
</evidence>
<feature type="transmembrane region" description="Helical" evidence="8">
    <location>
        <begin position="174"/>
        <end position="194"/>
    </location>
</feature>
<dbReference type="InterPro" id="IPR037294">
    <property type="entry name" value="ABC_BtuC-like"/>
</dbReference>
<feature type="transmembrane region" description="Helical" evidence="8">
    <location>
        <begin position="116"/>
        <end position="136"/>
    </location>
</feature>
<keyword evidence="4" id="KW-1003">Cell membrane</keyword>
<organism evidence="9 10">
    <name type="scientific">Sporosarcina oncorhynchi</name>
    <dbReference type="NCBI Taxonomy" id="3056444"/>
    <lineage>
        <taxon>Bacteria</taxon>
        <taxon>Bacillati</taxon>
        <taxon>Bacillota</taxon>
        <taxon>Bacilli</taxon>
        <taxon>Bacillales</taxon>
        <taxon>Caryophanaceae</taxon>
        <taxon>Sporosarcina</taxon>
    </lineage>
</organism>
<dbReference type="SUPFAM" id="SSF81345">
    <property type="entry name" value="ABC transporter involved in vitamin B12 uptake, BtuC"/>
    <property type="match status" value="1"/>
</dbReference>
<feature type="transmembrane region" description="Helical" evidence="8">
    <location>
        <begin position="220"/>
        <end position="238"/>
    </location>
</feature>
<keyword evidence="6 8" id="KW-1133">Transmembrane helix</keyword>
<keyword evidence="10" id="KW-1185">Reference proteome</keyword>
<dbReference type="InterPro" id="IPR000522">
    <property type="entry name" value="ABC_transptr_permease_BtuC"/>
</dbReference>
<evidence type="ECO:0000256" key="7">
    <source>
        <dbReference type="ARBA" id="ARBA00023136"/>
    </source>
</evidence>
<dbReference type="PANTHER" id="PTHR30472:SF25">
    <property type="entry name" value="ABC TRANSPORTER PERMEASE PROTEIN MJ0876-RELATED"/>
    <property type="match status" value="1"/>
</dbReference>
<evidence type="ECO:0000313" key="9">
    <source>
        <dbReference type="EMBL" id="WOV88228.1"/>
    </source>
</evidence>
<keyword evidence="5 8" id="KW-0812">Transmembrane</keyword>